<evidence type="ECO:0000313" key="2">
    <source>
        <dbReference type="EMBL" id="MCH93637.1"/>
    </source>
</evidence>
<dbReference type="AlphaFoldDB" id="A0A392N1F8"/>
<protein>
    <recommendedName>
        <fullName evidence="1">Putative plant transposon protein domain-containing protein</fullName>
    </recommendedName>
</protein>
<feature type="domain" description="Putative plant transposon protein" evidence="1">
    <location>
        <begin position="76"/>
        <end position="245"/>
    </location>
</feature>
<dbReference type="InterPro" id="IPR046796">
    <property type="entry name" value="Transposase_32_dom"/>
</dbReference>
<sequence length="255" mass="28970">GSSNSQPQGPPPHILTVHPRSEVPLPPHLQPMSEKFFREENMKRYAQIKAFNLNQEKGFADDLLRGVPEISEELHRRKWVKFNSLIQKVEAKPGNATLAREFFANAYKLKNERHDFKSFVRGVEIDFSADAINAFFGTSSREKCVLIAEKRRVESMLEPERRLIKDFPIARAWAEFWVKNVEVVGNSSEYQVDNAAAVKVILEKKFVDLGHWLSTSLDKIASNPNGTFNLGHCSLISALCRAKKVRETDEDGGFT</sequence>
<name>A0A392N1F8_9FABA</name>
<reference evidence="2 3" key="1">
    <citation type="journal article" date="2018" name="Front. Plant Sci.">
        <title>Red Clover (Trifolium pratense) and Zigzag Clover (T. medium) - A Picture of Genomic Similarities and Differences.</title>
        <authorList>
            <person name="Dluhosova J."/>
            <person name="Istvanek J."/>
            <person name="Nedelnik J."/>
            <person name="Repkova J."/>
        </authorList>
    </citation>
    <scope>NUCLEOTIDE SEQUENCE [LARGE SCALE GENOMIC DNA]</scope>
    <source>
        <strain evidence="3">cv. 10/8</strain>
        <tissue evidence="2">Leaf</tissue>
    </source>
</reference>
<dbReference type="Proteomes" id="UP000265520">
    <property type="component" value="Unassembled WGS sequence"/>
</dbReference>
<proteinExistence type="predicted"/>
<evidence type="ECO:0000259" key="1">
    <source>
        <dbReference type="Pfam" id="PF20167"/>
    </source>
</evidence>
<accession>A0A392N1F8</accession>
<evidence type="ECO:0000313" key="3">
    <source>
        <dbReference type="Proteomes" id="UP000265520"/>
    </source>
</evidence>
<comment type="caution">
    <text evidence="2">The sequence shown here is derived from an EMBL/GenBank/DDBJ whole genome shotgun (WGS) entry which is preliminary data.</text>
</comment>
<dbReference type="Pfam" id="PF20167">
    <property type="entry name" value="Transposase_32"/>
    <property type="match status" value="1"/>
</dbReference>
<dbReference type="EMBL" id="LXQA010025431">
    <property type="protein sequence ID" value="MCH93637.1"/>
    <property type="molecule type" value="Genomic_DNA"/>
</dbReference>
<feature type="non-terminal residue" evidence="2">
    <location>
        <position position="1"/>
    </location>
</feature>
<organism evidence="2 3">
    <name type="scientific">Trifolium medium</name>
    <dbReference type="NCBI Taxonomy" id="97028"/>
    <lineage>
        <taxon>Eukaryota</taxon>
        <taxon>Viridiplantae</taxon>
        <taxon>Streptophyta</taxon>
        <taxon>Embryophyta</taxon>
        <taxon>Tracheophyta</taxon>
        <taxon>Spermatophyta</taxon>
        <taxon>Magnoliopsida</taxon>
        <taxon>eudicotyledons</taxon>
        <taxon>Gunneridae</taxon>
        <taxon>Pentapetalae</taxon>
        <taxon>rosids</taxon>
        <taxon>fabids</taxon>
        <taxon>Fabales</taxon>
        <taxon>Fabaceae</taxon>
        <taxon>Papilionoideae</taxon>
        <taxon>50 kb inversion clade</taxon>
        <taxon>NPAAA clade</taxon>
        <taxon>Hologalegina</taxon>
        <taxon>IRL clade</taxon>
        <taxon>Trifolieae</taxon>
        <taxon>Trifolium</taxon>
    </lineage>
</organism>
<keyword evidence="3" id="KW-1185">Reference proteome</keyword>